<evidence type="ECO:0000259" key="8">
    <source>
        <dbReference type="PROSITE" id="PS50103"/>
    </source>
</evidence>
<feature type="region of interest" description="Disordered" evidence="7">
    <location>
        <begin position="508"/>
        <end position="537"/>
    </location>
</feature>
<dbReference type="PANTHER" id="PTHR19211:SF15">
    <property type="entry name" value="ATP-BINDING CASSETTE SUB-FAMILY F MEMBER 2"/>
    <property type="match status" value="1"/>
</dbReference>
<dbReference type="CDD" id="cd03221">
    <property type="entry name" value="ABCF_EF-3"/>
    <property type="match status" value="2"/>
</dbReference>
<comment type="caution">
    <text evidence="10">The sequence shown here is derived from an EMBL/GenBank/DDBJ whole genome shotgun (WGS) entry which is preliminary data.</text>
</comment>
<dbReference type="FunFam" id="3.40.50.300:FF:000104">
    <property type="entry name" value="ATP-binding cassette sub-family F member 3"/>
    <property type="match status" value="1"/>
</dbReference>
<keyword evidence="11" id="KW-1185">Reference proteome</keyword>
<dbReference type="OrthoDB" id="2110130at2759"/>
<evidence type="ECO:0000256" key="1">
    <source>
        <dbReference type="ARBA" id="ARBA00022737"/>
    </source>
</evidence>
<keyword evidence="1" id="KW-0677">Repeat</keyword>
<dbReference type="RefSeq" id="XP_003079346.2">
    <property type="nucleotide sequence ID" value="XM_003079298.2"/>
</dbReference>
<dbReference type="Pfam" id="PF16543">
    <property type="entry name" value="DFRP_C"/>
    <property type="match status" value="1"/>
</dbReference>
<evidence type="ECO:0000256" key="6">
    <source>
        <dbReference type="SAM" id="Coils"/>
    </source>
</evidence>
<feature type="compositionally biased region" description="Basic and acidic residues" evidence="7">
    <location>
        <begin position="508"/>
        <end position="520"/>
    </location>
</feature>
<dbReference type="Gene3D" id="6.20.400.10">
    <property type="match status" value="1"/>
</dbReference>
<evidence type="ECO:0000313" key="10">
    <source>
        <dbReference type="EMBL" id="CEF97978.1"/>
    </source>
</evidence>
<evidence type="ECO:0000256" key="5">
    <source>
        <dbReference type="PROSITE-ProRule" id="PRU00723"/>
    </source>
</evidence>
<dbReference type="KEGG" id="ota:OT_ostta05g02390"/>
<dbReference type="PROSITE" id="PS00211">
    <property type="entry name" value="ABC_TRANSPORTER_1"/>
    <property type="match status" value="1"/>
</dbReference>
<reference evidence="11" key="1">
    <citation type="journal article" date="2006" name="Proc. Natl. Acad. Sci. U.S.A.">
        <title>Genome analysis of the smallest free-living eukaryote Ostreococcus tauri unveils many unique features.</title>
        <authorList>
            <person name="Derelle E."/>
            <person name="Ferraz C."/>
            <person name="Rombauts S."/>
            <person name="Rouze P."/>
            <person name="Worden A.Z."/>
            <person name="Robbens S."/>
            <person name="Partensky F."/>
            <person name="Degroeve S."/>
            <person name="Echeynie S."/>
            <person name="Cooke R."/>
            <person name="Saeys Y."/>
            <person name="Wuyts J."/>
            <person name="Jabbari K."/>
            <person name="Bowler C."/>
            <person name="Panaud O."/>
            <person name="Piegu B."/>
            <person name="Ball S.G."/>
            <person name="Ral J.-P."/>
            <person name="Bouget F.-Y."/>
            <person name="Piganeau G."/>
            <person name="De Baets B."/>
            <person name="Picard A."/>
            <person name="Delseny M."/>
            <person name="Demaille J."/>
            <person name="Van de Peer Y."/>
            <person name="Moreau H."/>
        </authorList>
    </citation>
    <scope>NUCLEOTIDE SEQUENCE [LARGE SCALE GENOMIC DNA]</scope>
    <source>
        <strain evidence="11">OTTH 0595 / CCAP 157/2 / RCC745</strain>
    </source>
</reference>
<evidence type="ECO:0000256" key="3">
    <source>
        <dbReference type="ARBA" id="ARBA00022840"/>
    </source>
</evidence>
<evidence type="ECO:0000259" key="9">
    <source>
        <dbReference type="PROSITE" id="PS50893"/>
    </source>
</evidence>
<dbReference type="InterPro" id="IPR000571">
    <property type="entry name" value="Znf_CCCH"/>
</dbReference>
<dbReference type="EMBL" id="CAID01000005">
    <property type="protein sequence ID" value="CEF97978.1"/>
    <property type="molecule type" value="Genomic_DNA"/>
</dbReference>
<feature type="region of interest" description="Disordered" evidence="7">
    <location>
        <begin position="377"/>
        <end position="426"/>
    </location>
</feature>
<sequence>MGKTPAQENRLRAKKQGMSHEDVKKEQAADAKKIKQLEQKNESFGMTKGAAMNKKHEVAMQRLRDMNDPTTELGKQHMRAERKKAKEQLEFLLRTQGIDVKQPPLPDGVDPKTVLCEFFKHGCCPKSADRCKYSHQLDISTRQQKRSAYEIPDEDSIEMWDQKKLEAVIAKKHGQEVNSNNETTIVCKHFLQAVEKKLYGWFWHCPGGADCKYRHKLPPGFVFKSELRERMLAELAARKTDQDILREKLIALKKSNKTLTPMTLDVYLKWKTERVEKMKASIEEAREERLKKNLLTGREIIEQQLGGSEAQVDGGASAADDEITRLLKERKAADEEAERKAAEEAAENLARAKNLGDLYNVEMLPDETDDYADLLEEEEEDYSPPEGWTPDAVAPPGFEDGESQEEGQNGGVDMTENEKKAKREAERKALEAEGIVLADKTIKKDKEEELFKPAVEIPDEAFEEAAVDGELDPKKLGEMLAAKRAAEESQRQSELEALAEEKIRKEAAKAAKKAEREAARAQKKKKKKGDDDGEDDKITSIEQAMGKVDIEATGAALKRISTGVLASRPTARDIKIINFSMGMGGRELIKDCDIEVTIGRRYGLIGQNGCGKTNFLECLAAREVPIPDHIDLYHLREEALPSDRTAIQAVIDEVQAEMERLNRFEAHILETTGPDDERLELIYDRLEEIDPTTFEARGSELLHSLGFSQEMIHRPTKDMSGGWRMRVALAKALFASPTLLLLDEPTNHLDLEACVWLEKYLAEYKKCLIIVSHSQDFLNGVCTHIIWLTQQKLTYYTGNYDTFCNTVEENNIVQQKKYEKEQADIKHLKEFIASCGTYSNMRKQAESKQKIIDKMMAAGLTPPVAKEADFKFDFPDCQKVPPPVLPFANVSFAYNGKPENFLYENLELGVDCDTRVALVGPNGAGKSTLLKLMTGELTPTIGTVDRHPALSIGKYHQHSVDVLNKDMNPLEFFMEQYPNTLTWKREYEEWRAYLGRYGITGRMQTQKIGELSEGQQSRLVFAMICMQRPNLLLLDEPTNHLDLEAIDALAEAIKRYNGGLVLVSHDFRLIDQVANQIWVCEDKTVKIWNDDIRAYKKKLARKAEKEAEERRLKGNK</sequence>
<name>A0A090N3E5_OSTTA</name>
<organism evidence="10 11">
    <name type="scientific">Ostreococcus tauri</name>
    <name type="common">Marine green alga</name>
    <dbReference type="NCBI Taxonomy" id="70448"/>
    <lineage>
        <taxon>Eukaryota</taxon>
        <taxon>Viridiplantae</taxon>
        <taxon>Chlorophyta</taxon>
        <taxon>Mamiellophyceae</taxon>
        <taxon>Mamiellales</taxon>
        <taxon>Bathycoccaceae</taxon>
        <taxon>Ostreococcus</taxon>
    </lineage>
</organism>
<dbReference type="PANTHER" id="PTHR19211">
    <property type="entry name" value="ATP-BINDING TRANSPORT PROTEIN-RELATED"/>
    <property type="match status" value="1"/>
</dbReference>
<dbReference type="InterPro" id="IPR027417">
    <property type="entry name" value="P-loop_NTPase"/>
</dbReference>
<keyword evidence="5" id="KW-0862">Zinc</keyword>
<evidence type="ECO:0000256" key="2">
    <source>
        <dbReference type="ARBA" id="ARBA00022741"/>
    </source>
</evidence>
<keyword evidence="5" id="KW-0863">Zinc-finger</keyword>
<dbReference type="Pfam" id="PF00005">
    <property type="entry name" value="ABC_tran"/>
    <property type="match status" value="2"/>
</dbReference>
<proteinExistence type="inferred from homology"/>
<feature type="compositionally biased region" description="Basic and acidic residues" evidence="7">
    <location>
        <begin position="18"/>
        <end position="31"/>
    </location>
</feature>
<keyword evidence="6" id="KW-0175">Coiled coil</keyword>
<dbReference type="GO" id="GO:0005524">
    <property type="term" value="F:ATP binding"/>
    <property type="evidence" value="ECO:0007669"/>
    <property type="project" value="UniProtKB-KW"/>
</dbReference>
<keyword evidence="2" id="KW-0547">Nucleotide-binding</keyword>
<dbReference type="Pfam" id="PF12848">
    <property type="entry name" value="ABC_tran_Xtn"/>
    <property type="match status" value="1"/>
</dbReference>
<dbReference type="Proteomes" id="UP000009170">
    <property type="component" value="Unassembled WGS sequence"/>
</dbReference>
<keyword evidence="3" id="KW-0067">ATP-binding</keyword>
<reference evidence="10 11" key="2">
    <citation type="journal article" date="2014" name="BMC Genomics">
        <title>An improved genome of the model marine alga Ostreococcus tauri unfolds by assessing Illumina de novo assemblies.</title>
        <authorList>
            <person name="Blanc-Mathieu R."/>
            <person name="Verhelst B."/>
            <person name="Derelle E."/>
            <person name="Rombauts S."/>
            <person name="Bouget F.Y."/>
            <person name="Carre I."/>
            <person name="Chateau A."/>
            <person name="Eyre-Walker A."/>
            <person name="Grimsley N."/>
            <person name="Moreau H."/>
            <person name="Piegu B."/>
            <person name="Rivals E."/>
            <person name="Schackwitz W."/>
            <person name="Van de Peer Y."/>
            <person name="Piganeau G."/>
        </authorList>
    </citation>
    <scope>NUCLEOTIDE SEQUENCE [LARGE SCALE GENOMIC DNA]</scope>
    <source>
        <strain evidence="11">OTTH 0595 / CCAP 157/2 / RCC745</strain>
    </source>
</reference>
<dbReference type="GeneID" id="9835063"/>
<protein>
    <submittedName>
        <fullName evidence="10">ABC transporter, conserved site</fullName>
    </submittedName>
</protein>
<dbReference type="InterPro" id="IPR017871">
    <property type="entry name" value="ABC_transporter-like_CS"/>
</dbReference>
<comment type="similarity">
    <text evidence="4">Belongs to the ABC transporter superfamily. ABCF family. EF3 (TC 3.A.1.121) subfamily.</text>
</comment>
<feature type="compositionally biased region" description="Basic and acidic residues" evidence="7">
    <location>
        <begin position="416"/>
        <end position="426"/>
    </location>
</feature>
<feature type="region of interest" description="Disordered" evidence="7">
    <location>
        <begin position="1"/>
        <end position="31"/>
    </location>
</feature>
<dbReference type="SUPFAM" id="SSF52540">
    <property type="entry name" value="P-loop containing nucleoside triphosphate hydrolases"/>
    <property type="match status" value="2"/>
</dbReference>
<dbReference type="PROSITE" id="PS50893">
    <property type="entry name" value="ABC_TRANSPORTER_2"/>
    <property type="match status" value="2"/>
</dbReference>
<gene>
    <name evidence="10" type="ORF">OT_ostta05g02390</name>
</gene>
<dbReference type="STRING" id="70448.A0A090N3E5"/>
<feature type="domain" description="ABC transporter" evidence="9">
    <location>
        <begin position="885"/>
        <end position="1107"/>
    </location>
</feature>
<dbReference type="Gene3D" id="3.40.50.300">
    <property type="entry name" value="P-loop containing nucleotide triphosphate hydrolases"/>
    <property type="match status" value="2"/>
</dbReference>
<dbReference type="SMART" id="SM00356">
    <property type="entry name" value="ZnF_C3H1"/>
    <property type="match status" value="2"/>
</dbReference>
<dbReference type="Gene3D" id="4.10.1000.10">
    <property type="entry name" value="Zinc finger, CCCH-type"/>
    <property type="match status" value="1"/>
</dbReference>
<dbReference type="InterPro" id="IPR003593">
    <property type="entry name" value="AAA+_ATPase"/>
</dbReference>
<dbReference type="InterPro" id="IPR032781">
    <property type="entry name" value="ABC_tran_Xtn"/>
</dbReference>
<dbReference type="InterPro" id="IPR050611">
    <property type="entry name" value="ABCF"/>
</dbReference>
<feature type="domain" description="ABC transporter" evidence="9">
    <location>
        <begin position="574"/>
        <end position="815"/>
    </location>
</feature>
<dbReference type="InterPro" id="IPR003439">
    <property type="entry name" value="ABC_transporter-like_ATP-bd"/>
</dbReference>
<evidence type="ECO:0000256" key="7">
    <source>
        <dbReference type="SAM" id="MobiDB-lite"/>
    </source>
</evidence>
<evidence type="ECO:0000313" key="11">
    <source>
        <dbReference type="Proteomes" id="UP000009170"/>
    </source>
</evidence>
<dbReference type="GO" id="GO:0008270">
    <property type="term" value="F:zinc ion binding"/>
    <property type="evidence" value="ECO:0007669"/>
    <property type="project" value="UniProtKB-KW"/>
</dbReference>
<evidence type="ECO:0000256" key="4">
    <source>
        <dbReference type="ARBA" id="ARBA00061344"/>
    </source>
</evidence>
<dbReference type="GO" id="GO:0016887">
    <property type="term" value="F:ATP hydrolysis activity"/>
    <property type="evidence" value="ECO:0007669"/>
    <property type="project" value="InterPro"/>
</dbReference>
<feature type="domain" description="C3H1-type" evidence="8">
    <location>
        <begin position="110"/>
        <end position="138"/>
    </location>
</feature>
<dbReference type="SMART" id="SM00382">
    <property type="entry name" value="AAA"/>
    <property type="match status" value="2"/>
</dbReference>
<dbReference type="InterPro" id="IPR032378">
    <property type="entry name" value="ZC3H15/TMA46_C"/>
</dbReference>
<feature type="zinc finger region" description="C3H1-type" evidence="5">
    <location>
        <begin position="181"/>
        <end position="218"/>
    </location>
</feature>
<feature type="domain" description="C3H1-type" evidence="8">
    <location>
        <begin position="181"/>
        <end position="218"/>
    </location>
</feature>
<feature type="coiled-coil region" evidence="6">
    <location>
        <begin position="316"/>
        <end position="355"/>
    </location>
</feature>
<dbReference type="InParanoid" id="A0A090N3E5"/>
<dbReference type="FunFam" id="3.40.50.300:FF:000011">
    <property type="entry name" value="Putative ABC transporter ATP-binding component"/>
    <property type="match status" value="1"/>
</dbReference>
<feature type="zinc finger region" description="C3H1-type" evidence="5">
    <location>
        <begin position="110"/>
        <end position="138"/>
    </location>
</feature>
<accession>A0A090N3E5</accession>
<dbReference type="AlphaFoldDB" id="A0A090N3E5"/>
<keyword evidence="5" id="KW-0479">Metal-binding</keyword>
<dbReference type="PROSITE" id="PS50103">
    <property type="entry name" value="ZF_C3H1"/>
    <property type="match status" value="2"/>
</dbReference>